<name>A0ABQ9K4Q3_9CUCU</name>
<dbReference type="Proteomes" id="UP001162164">
    <property type="component" value="Unassembled WGS sequence"/>
</dbReference>
<evidence type="ECO:0000313" key="2">
    <source>
        <dbReference type="EMBL" id="KAJ8985576.1"/>
    </source>
</evidence>
<reference evidence="2" key="1">
    <citation type="journal article" date="2023" name="Insect Mol. Biol.">
        <title>Genome sequencing provides insights into the evolution of gene families encoding plant cell wall-degrading enzymes in longhorned beetles.</title>
        <authorList>
            <person name="Shin N.R."/>
            <person name="Okamura Y."/>
            <person name="Kirsch R."/>
            <person name="Pauchet Y."/>
        </authorList>
    </citation>
    <scope>NUCLEOTIDE SEQUENCE</scope>
    <source>
        <strain evidence="2">MMC_N1</strain>
    </source>
</reference>
<keyword evidence="3" id="KW-1185">Reference proteome</keyword>
<comment type="caution">
    <text evidence="2">The sequence shown here is derived from an EMBL/GenBank/DDBJ whole genome shotgun (WGS) entry which is preliminary data.</text>
</comment>
<evidence type="ECO:0000256" key="1">
    <source>
        <dbReference type="SAM" id="MobiDB-lite"/>
    </source>
</evidence>
<feature type="compositionally biased region" description="Polar residues" evidence="1">
    <location>
        <begin position="15"/>
        <end position="26"/>
    </location>
</feature>
<dbReference type="EMBL" id="JAPWTJ010000011">
    <property type="protein sequence ID" value="KAJ8985576.1"/>
    <property type="molecule type" value="Genomic_DNA"/>
</dbReference>
<accession>A0ABQ9K4Q3</accession>
<proteinExistence type="predicted"/>
<organism evidence="2 3">
    <name type="scientific">Molorchus minor</name>
    <dbReference type="NCBI Taxonomy" id="1323400"/>
    <lineage>
        <taxon>Eukaryota</taxon>
        <taxon>Metazoa</taxon>
        <taxon>Ecdysozoa</taxon>
        <taxon>Arthropoda</taxon>
        <taxon>Hexapoda</taxon>
        <taxon>Insecta</taxon>
        <taxon>Pterygota</taxon>
        <taxon>Neoptera</taxon>
        <taxon>Endopterygota</taxon>
        <taxon>Coleoptera</taxon>
        <taxon>Polyphaga</taxon>
        <taxon>Cucujiformia</taxon>
        <taxon>Chrysomeloidea</taxon>
        <taxon>Cerambycidae</taxon>
        <taxon>Lamiinae</taxon>
        <taxon>Monochamini</taxon>
        <taxon>Molorchus</taxon>
    </lineage>
</organism>
<evidence type="ECO:0000313" key="3">
    <source>
        <dbReference type="Proteomes" id="UP001162164"/>
    </source>
</evidence>
<feature type="region of interest" description="Disordered" evidence="1">
    <location>
        <begin position="1"/>
        <end position="26"/>
    </location>
</feature>
<sequence length="26" mass="2992">MHFLSLVKTPRKQKSVITPSSRSSYL</sequence>
<protein>
    <submittedName>
        <fullName evidence="2">Uncharacterized protein</fullName>
    </submittedName>
</protein>
<gene>
    <name evidence="2" type="ORF">NQ317_011540</name>
</gene>